<feature type="compositionally biased region" description="Polar residues" evidence="6">
    <location>
        <begin position="443"/>
        <end position="453"/>
    </location>
</feature>
<dbReference type="InterPro" id="IPR036259">
    <property type="entry name" value="MFS_trans_sf"/>
</dbReference>
<evidence type="ECO:0000256" key="5">
    <source>
        <dbReference type="ARBA" id="ARBA00023136"/>
    </source>
</evidence>
<dbReference type="GO" id="GO:0022857">
    <property type="term" value="F:transmembrane transporter activity"/>
    <property type="evidence" value="ECO:0007669"/>
    <property type="project" value="InterPro"/>
</dbReference>
<evidence type="ECO:0000256" key="2">
    <source>
        <dbReference type="ARBA" id="ARBA00022475"/>
    </source>
</evidence>
<sequence>MRGARPGGQSAPDPGAPVKNAYRPVLANRVFRRLILGFVVSYLGDGMSFVAVAWLAIELAPEATAGLWVGAAVASATLPGVIGALVLGRRLRRLPAKRLLLLDNTARAIFLGAVPLAWFAGVLTPPLYVVLLAASSLLHAWGSAGKYTIVAELLPDDQRLAANSLISSLNFGATIAGPAIAGVLVTYVNTALVIGIDALTYVFLAVILLRTRLPDSRPAAAPVDQAAARGGFALLRSHPQLLGLLALTWFFNFLYGPVEVALPLHVTDDLDGPGTLLALYWILFGAGAVVGGLAVGALRRLPLWPVTVGIVIGWGLTLLPFASSTVPTAATIVSFTLGGMIYGPFVAFSVTLMQTTSPPEHLPAMLAARSAALLTASPLGTALGGPLTTALGPRATLGVSGLATVALGVAACVALLAARRTRTGQDRRSPGRRSPASVKATECTANQNNREKS</sequence>
<dbReference type="SUPFAM" id="SSF103473">
    <property type="entry name" value="MFS general substrate transporter"/>
    <property type="match status" value="1"/>
</dbReference>
<feature type="transmembrane region" description="Helical" evidence="7">
    <location>
        <begin position="191"/>
        <end position="209"/>
    </location>
</feature>
<feature type="transmembrane region" description="Helical" evidence="7">
    <location>
        <begin position="241"/>
        <end position="258"/>
    </location>
</feature>
<keyword evidence="9" id="KW-1185">Reference proteome</keyword>
<evidence type="ECO:0000313" key="8">
    <source>
        <dbReference type="EMBL" id="NGN65017.1"/>
    </source>
</evidence>
<name>A0A6G4U158_9ACTN</name>
<dbReference type="Gene3D" id="1.20.1250.20">
    <property type="entry name" value="MFS general substrate transporter like domains"/>
    <property type="match status" value="1"/>
</dbReference>
<keyword evidence="2" id="KW-1003">Cell membrane</keyword>
<dbReference type="CDD" id="cd06173">
    <property type="entry name" value="MFS_MefA_like"/>
    <property type="match status" value="1"/>
</dbReference>
<evidence type="ECO:0000313" key="9">
    <source>
        <dbReference type="Proteomes" id="UP000481583"/>
    </source>
</evidence>
<feature type="transmembrane region" description="Helical" evidence="7">
    <location>
        <begin position="34"/>
        <end position="57"/>
    </location>
</feature>
<dbReference type="PANTHER" id="PTHR23513:SF6">
    <property type="entry name" value="MAJOR FACILITATOR SUPERFAMILY ASSOCIATED DOMAIN-CONTAINING PROTEIN"/>
    <property type="match status" value="1"/>
</dbReference>
<keyword evidence="5 7" id="KW-0472">Membrane</keyword>
<proteinExistence type="predicted"/>
<evidence type="ECO:0000256" key="6">
    <source>
        <dbReference type="SAM" id="MobiDB-lite"/>
    </source>
</evidence>
<keyword evidence="3 7" id="KW-0812">Transmembrane</keyword>
<evidence type="ECO:0000256" key="4">
    <source>
        <dbReference type="ARBA" id="ARBA00022989"/>
    </source>
</evidence>
<dbReference type="Pfam" id="PF07690">
    <property type="entry name" value="MFS_1"/>
    <property type="match status" value="1"/>
</dbReference>
<dbReference type="AlphaFoldDB" id="A0A6G4U158"/>
<organism evidence="8 9">
    <name type="scientific">Streptomyces coryli</name>
    <dbReference type="NCBI Taxonomy" id="1128680"/>
    <lineage>
        <taxon>Bacteria</taxon>
        <taxon>Bacillati</taxon>
        <taxon>Actinomycetota</taxon>
        <taxon>Actinomycetes</taxon>
        <taxon>Kitasatosporales</taxon>
        <taxon>Streptomycetaceae</taxon>
        <taxon>Streptomyces</taxon>
    </lineage>
</organism>
<dbReference type="EMBL" id="JAAKZV010000049">
    <property type="protein sequence ID" value="NGN65017.1"/>
    <property type="molecule type" value="Genomic_DNA"/>
</dbReference>
<feature type="transmembrane region" description="Helical" evidence="7">
    <location>
        <begin position="303"/>
        <end position="323"/>
    </location>
</feature>
<dbReference type="Proteomes" id="UP000481583">
    <property type="component" value="Unassembled WGS sequence"/>
</dbReference>
<evidence type="ECO:0000256" key="3">
    <source>
        <dbReference type="ARBA" id="ARBA00022692"/>
    </source>
</evidence>
<feature type="transmembrane region" description="Helical" evidence="7">
    <location>
        <begin position="395"/>
        <end position="418"/>
    </location>
</feature>
<feature type="transmembrane region" description="Helical" evidence="7">
    <location>
        <begin position="364"/>
        <end position="383"/>
    </location>
</feature>
<accession>A0A6G4U158</accession>
<dbReference type="GO" id="GO:0005886">
    <property type="term" value="C:plasma membrane"/>
    <property type="evidence" value="ECO:0007669"/>
    <property type="project" value="UniProtKB-SubCell"/>
</dbReference>
<reference evidence="8 9" key="1">
    <citation type="submission" date="2020-02" db="EMBL/GenBank/DDBJ databases">
        <title>Whole-genome analyses of novel actinobacteria.</title>
        <authorList>
            <person name="Sahin N."/>
        </authorList>
    </citation>
    <scope>NUCLEOTIDE SEQUENCE [LARGE SCALE GENOMIC DNA]</scope>
    <source>
        <strain evidence="8 9">A7024</strain>
    </source>
</reference>
<dbReference type="PANTHER" id="PTHR23513">
    <property type="entry name" value="INTEGRAL MEMBRANE EFFLUX PROTEIN-RELATED"/>
    <property type="match status" value="1"/>
</dbReference>
<keyword evidence="4 7" id="KW-1133">Transmembrane helix</keyword>
<protein>
    <submittedName>
        <fullName evidence="8">MFS transporter</fullName>
    </submittedName>
</protein>
<feature type="transmembrane region" description="Helical" evidence="7">
    <location>
        <begin position="63"/>
        <end position="87"/>
    </location>
</feature>
<feature type="transmembrane region" description="Helical" evidence="7">
    <location>
        <begin position="99"/>
        <end position="120"/>
    </location>
</feature>
<comment type="caution">
    <text evidence="8">The sequence shown here is derived from an EMBL/GenBank/DDBJ whole genome shotgun (WGS) entry which is preliminary data.</text>
</comment>
<feature type="region of interest" description="Disordered" evidence="6">
    <location>
        <begin position="421"/>
        <end position="453"/>
    </location>
</feature>
<feature type="transmembrane region" description="Helical" evidence="7">
    <location>
        <begin position="278"/>
        <end position="296"/>
    </location>
</feature>
<dbReference type="InterPro" id="IPR011701">
    <property type="entry name" value="MFS"/>
</dbReference>
<evidence type="ECO:0000256" key="7">
    <source>
        <dbReference type="SAM" id="Phobius"/>
    </source>
</evidence>
<feature type="transmembrane region" description="Helical" evidence="7">
    <location>
        <begin position="329"/>
        <end position="352"/>
    </location>
</feature>
<comment type="subcellular location">
    <subcellularLocation>
        <location evidence="1">Cell membrane</location>
        <topology evidence="1">Multi-pass membrane protein</topology>
    </subcellularLocation>
</comment>
<evidence type="ECO:0000256" key="1">
    <source>
        <dbReference type="ARBA" id="ARBA00004651"/>
    </source>
</evidence>
<gene>
    <name evidence="8" type="ORF">G5C51_14070</name>
</gene>